<dbReference type="InterPro" id="IPR008964">
    <property type="entry name" value="Invasin/intimin_cell_adhesion"/>
</dbReference>
<evidence type="ECO:0000313" key="2">
    <source>
        <dbReference type="EMBL" id="MCS5713739.1"/>
    </source>
</evidence>
<protein>
    <submittedName>
        <fullName evidence="2">Uncharacterized protein</fullName>
    </submittedName>
</protein>
<sequence>MDNNISAPGISRRQVLATSAWAVPVIAVAVATPLAAASEAPEPKYTFAGISATGNPGETLVDDARPGARVRTDPEGNPVAGQVVSFVYVSGPFTMNENTATTDGEGAARVGVTFAPDAEPGILGAIQAFWTGPDGVKYDDTVDVSVNPAA</sequence>
<dbReference type="Proteomes" id="UP001165580">
    <property type="component" value="Unassembled WGS sequence"/>
</dbReference>
<comment type="caution">
    <text evidence="2">The sequence shown here is derived from an EMBL/GenBank/DDBJ whole genome shotgun (WGS) entry which is preliminary data.</text>
</comment>
<dbReference type="SUPFAM" id="SSF49373">
    <property type="entry name" value="Invasin/intimin cell-adhesion fragments"/>
    <property type="match status" value="1"/>
</dbReference>
<proteinExistence type="predicted"/>
<feature type="compositionally biased region" description="Basic and acidic residues" evidence="1">
    <location>
        <begin position="62"/>
        <end position="74"/>
    </location>
</feature>
<reference evidence="2" key="1">
    <citation type="submission" date="2022-08" db="EMBL/GenBank/DDBJ databases">
        <authorList>
            <person name="Deng Y."/>
            <person name="Han X.-F."/>
            <person name="Zhang Y.-Q."/>
        </authorList>
    </citation>
    <scope>NUCLEOTIDE SEQUENCE</scope>
    <source>
        <strain evidence="2">CPCC 205716</strain>
    </source>
</reference>
<dbReference type="PROSITE" id="PS51318">
    <property type="entry name" value="TAT"/>
    <property type="match status" value="1"/>
</dbReference>
<evidence type="ECO:0000256" key="1">
    <source>
        <dbReference type="SAM" id="MobiDB-lite"/>
    </source>
</evidence>
<accession>A0ABT2GC06</accession>
<feature type="region of interest" description="Disordered" evidence="1">
    <location>
        <begin position="49"/>
        <end position="77"/>
    </location>
</feature>
<gene>
    <name evidence="2" type="ORF">NVV95_04135</name>
</gene>
<name>A0ABT2GC06_9MICO</name>
<keyword evidence="3" id="KW-1185">Reference proteome</keyword>
<dbReference type="InterPro" id="IPR013783">
    <property type="entry name" value="Ig-like_fold"/>
</dbReference>
<dbReference type="InterPro" id="IPR006311">
    <property type="entry name" value="TAT_signal"/>
</dbReference>
<organism evidence="2 3">
    <name type="scientific">Herbiconiux gentiana</name>
    <dbReference type="NCBI Taxonomy" id="2970912"/>
    <lineage>
        <taxon>Bacteria</taxon>
        <taxon>Bacillati</taxon>
        <taxon>Actinomycetota</taxon>
        <taxon>Actinomycetes</taxon>
        <taxon>Micrococcales</taxon>
        <taxon>Microbacteriaceae</taxon>
        <taxon>Herbiconiux</taxon>
    </lineage>
</organism>
<dbReference type="RefSeq" id="WP_259485285.1">
    <property type="nucleotide sequence ID" value="NZ_JANTEZ010000002.1"/>
</dbReference>
<evidence type="ECO:0000313" key="3">
    <source>
        <dbReference type="Proteomes" id="UP001165580"/>
    </source>
</evidence>
<dbReference type="Gene3D" id="2.60.40.10">
    <property type="entry name" value="Immunoglobulins"/>
    <property type="match status" value="1"/>
</dbReference>
<dbReference type="EMBL" id="JANTEZ010000002">
    <property type="protein sequence ID" value="MCS5713739.1"/>
    <property type="molecule type" value="Genomic_DNA"/>
</dbReference>